<dbReference type="PANTHER" id="PTHR24023">
    <property type="entry name" value="COLLAGEN ALPHA"/>
    <property type="match status" value="1"/>
</dbReference>
<dbReference type="GO" id="GO:0031012">
    <property type="term" value="C:extracellular matrix"/>
    <property type="evidence" value="ECO:0007669"/>
    <property type="project" value="TreeGrafter"/>
</dbReference>
<keyword evidence="4" id="KW-0732">Signal</keyword>
<dbReference type="GeneTree" id="ENSGT00940000182398"/>
<evidence type="ECO:0000313" key="5">
    <source>
        <dbReference type="Ensembl" id="ENSKMAP00000009995.1"/>
    </source>
</evidence>
<reference evidence="5" key="2">
    <citation type="submission" date="2025-09" db="UniProtKB">
        <authorList>
            <consortium name="Ensembl"/>
        </authorList>
    </citation>
    <scope>IDENTIFICATION</scope>
</reference>
<feature type="signal peptide" evidence="4">
    <location>
        <begin position="1"/>
        <end position="18"/>
    </location>
</feature>
<feature type="chain" id="PRO_5018659771" description="Collagen IV NC1 domain-containing protein" evidence="4">
    <location>
        <begin position="19"/>
        <end position="226"/>
    </location>
</feature>
<dbReference type="AlphaFoldDB" id="A0A3Q3A2I4"/>
<dbReference type="Pfam" id="PF01391">
    <property type="entry name" value="Collagen"/>
    <property type="match status" value="1"/>
</dbReference>
<dbReference type="Proteomes" id="UP000264800">
    <property type="component" value="Unplaced"/>
</dbReference>
<dbReference type="GO" id="GO:0005615">
    <property type="term" value="C:extracellular space"/>
    <property type="evidence" value="ECO:0007669"/>
    <property type="project" value="TreeGrafter"/>
</dbReference>
<keyword evidence="6" id="KW-1185">Reference proteome</keyword>
<evidence type="ECO:0000256" key="1">
    <source>
        <dbReference type="ARBA" id="ARBA00004498"/>
    </source>
</evidence>
<proteinExistence type="predicted"/>
<sequence>MWSQTWMILNTNVHLCLLEGMRGDSGSLGEPGNPGPKGDPGPRGVQGPKGSDGPLGPQGEKGRVLPCPPYRSPEIGPKGQRGATGPRGEKGLYGESGRPGPKGEKLWTQLEMCGAGLKDSTFICGCESKSCESREYNSNFYDHKLFLLCGHGLKSVGPSREASRFYYSARSLSYFSIMATPGDPGEIKLIVFVPPKVDGCWSCFMTPKNSQEFHLIYCCHHLIRNI</sequence>
<evidence type="ECO:0000256" key="3">
    <source>
        <dbReference type="SAM" id="MobiDB-lite"/>
    </source>
</evidence>
<protein>
    <recommendedName>
        <fullName evidence="7">Collagen IV NC1 domain-containing protein</fullName>
    </recommendedName>
</protein>
<organism evidence="5 6">
    <name type="scientific">Kryptolebias marmoratus</name>
    <name type="common">Mangrove killifish</name>
    <name type="synonym">Rivulus marmoratus</name>
    <dbReference type="NCBI Taxonomy" id="37003"/>
    <lineage>
        <taxon>Eukaryota</taxon>
        <taxon>Metazoa</taxon>
        <taxon>Chordata</taxon>
        <taxon>Craniata</taxon>
        <taxon>Vertebrata</taxon>
        <taxon>Euteleostomi</taxon>
        <taxon>Actinopterygii</taxon>
        <taxon>Neopterygii</taxon>
        <taxon>Teleostei</taxon>
        <taxon>Neoteleostei</taxon>
        <taxon>Acanthomorphata</taxon>
        <taxon>Ovalentaria</taxon>
        <taxon>Atherinomorphae</taxon>
        <taxon>Cyprinodontiformes</taxon>
        <taxon>Rivulidae</taxon>
        <taxon>Kryptolebias</taxon>
    </lineage>
</organism>
<evidence type="ECO:0000313" key="6">
    <source>
        <dbReference type="Proteomes" id="UP000264800"/>
    </source>
</evidence>
<dbReference type="STRING" id="37003.ENSKMAP00000009995"/>
<dbReference type="Ensembl" id="ENSKMAT00000010156.1">
    <property type="protein sequence ID" value="ENSKMAP00000009995.1"/>
    <property type="gene ID" value="ENSKMAG00000007508.1"/>
</dbReference>
<feature type="region of interest" description="Disordered" evidence="3">
    <location>
        <begin position="25"/>
        <end position="101"/>
    </location>
</feature>
<evidence type="ECO:0000256" key="2">
    <source>
        <dbReference type="ARBA" id="ARBA00022530"/>
    </source>
</evidence>
<keyword evidence="2" id="KW-0272">Extracellular matrix</keyword>
<dbReference type="InterPro" id="IPR008160">
    <property type="entry name" value="Collagen"/>
</dbReference>
<evidence type="ECO:0000256" key="4">
    <source>
        <dbReference type="SAM" id="SignalP"/>
    </source>
</evidence>
<comment type="subcellular location">
    <subcellularLocation>
        <location evidence="1">Secreted</location>
        <location evidence="1">Extracellular space</location>
        <location evidence="1">Extracellular matrix</location>
    </subcellularLocation>
</comment>
<evidence type="ECO:0008006" key="7">
    <source>
        <dbReference type="Google" id="ProtNLM"/>
    </source>
</evidence>
<dbReference type="InterPro" id="IPR050149">
    <property type="entry name" value="Collagen_superfamily"/>
</dbReference>
<dbReference type="PANTHER" id="PTHR24023:SF1082">
    <property type="entry name" value="COLLAGEN TRIPLE HELIX REPEAT"/>
    <property type="match status" value="1"/>
</dbReference>
<name>A0A3Q3A2I4_KRYMA</name>
<dbReference type="Gene3D" id="1.20.5.320">
    <property type="entry name" value="6-Phosphogluconate Dehydrogenase, domain 3"/>
    <property type="match status" value="1"/>
</dbReference>
<keyword evidence="2" id="KW-0964">Secreted</keyword>
<accession>A0A3Q3A2I4</accession>
<reference evidence="5" key="1">
    <citation type="submission" date="2025-08" db="UniProtKB">
        <authorList>
            <consortium name="Ensembl"/>
        </authorList>
    </citation>
    <scope>IDENTIFICATION</scope>
</reference>